<dbReference type="EMBL" id="JARBHA010000001">
    <property type="protein sequence ID" value="KAJ9709715.1"/>
    <property type="molecule type" value="Genomic_DNA"/>
</dbReference>
<evidence type="ECO:0000256" key="7">
    <source>
        <dbReference type="SAM" id="Phobius"/>
    </source>
</evidence>
<feature type="transmembrane region" description="Helical" evidence="7">
    <location>
        <begin position="322"/>
        <end position="344"/>
    </location>
</feature>
<keyword evidence="2" id="KW-0813">Transport</keyword>
<evidence type="ECO:0000256" key="5">
    <source>
        <dbReference type="ARBA" id="ARBA00022989"/>
    </source>
</evidence>
<gene>
    <name evidence="9" type="ORF">PVL29_001275</name>
</gene>
<dbReference type="Proteomes" id="UP001168098">
    <property type="component" value="Unassembled WGS sequence"/>
</dbReference>
<dbReference type="PANTHER" id="PTHR48017">
    <property type="entry name" value="OS05G0424000 PROTEIN-RELATED"/>
    <property type="match status" value="1"/>
</dbReference>
<dbReference type="InterPro" id="IPR013057">
    <property type="entry name" value="AA_transpt_TM"/>
</dbReference>
<evidence type="ECO:0000313" key="9">
    <source>
        <dbReference type="EMBL" id="KAJ9709715.1"/>
    </source>
</evidence>
<proteinExistence type="predicted"/>
<name>A0AA39AMI1_VITRO</name>
<comment type="subcellular location">
    <subcellularLocation>
        <location evidence="1">Membrane</location>
    </subcellularLocation>
</comment>
<feature type="transmembrane region" description="Helical" evidence="7">
    <location>
        <begin position="296"/>
        <end position="316"/>
    </location>
</feature>
<sequence length="389" mass="44202">MKHTNWLPNSIHYFLILINWFFIDINGFKFLLSLILSWIITLYTLWQMVDMHEMVPGKRFDRYHELGQHAFGEKLGLWIVVPQQVIVEANPCRSSITVCPSCKPIKTAYFIMIFASCHFVLSHLPNFNSIAGVSFAAATMSLTYSTTAWTASVHKGVQPDVQCTYTASTTTGKVFNFFSALGDVAFAYAGHNVVLEIQATIPSTPEKPCKRPMWKGFPVALIGHWMFGNSVADNILITLEKPRWLIAAANLFVVIHVIGSYQLLWELQIYAMPVFDMLETFLVKKLKFTPCFRLRLITRTLYVAFTMFIGMLIPFFGSLLGFLGGLVFAPTTYFLPCIMWLAIYKPKRLSLSWFTNWICITLGVILMILAPIGALRQIILQAKTFKVFS</sequence>
<organism evidence="9 10">
    <name type="scientific">Vitis rotundifolia</name>
    <name type="common">Muscadine grape</name>
    <dbReference type="NCBI Taxonomy" id="103349"/>
    <lineage>
        <taxon>Eukaryota</taxon>
        <taxon>Viridiplantae</taxon>
        <taxon>Streptophyta</taxon>
        <taxon>Embryophyta</taxon>
        <taxon>Tracheophyta</taxon>
        <taxon>Spermatophyta</taxon>
        <taxon>Magnoliopsida</taxon>
        <taxon>eudicotyledons</taxon>
        <taxon>Gunneridae</taxon>
        <taxon>Pentapetalae</taxon>
        <taxon>rosids</taxon>
        <taxon>Vitales</taxon>
        <taxon>Vitaceae</taxon>
        <taxon>Viteae</taxon>
        <taxon>Vitis</taxon>
    </lineage>
</organism>
<evidence type="ECO:0000256" key="4">
    <source>
        <dbReference type="ARBA" id="ARBA00022970"/>
    </source>
</evidence>
<evidence type="ECO:0000256" key="2">
    <source>
        <dbReference type="ARBA" id="ARBA00022448"/>
    </source>
</evidence>
<feature type="domain" description="Amino acid transporter transmembrane" evidence="8">
    <location>
        <begin position="31"/>
        <end position="374"/>
    </location>
</feature>
<evidence type="ECO:0000256" key="1">
    <source>
        <dbReference type="ARBA" id="ARBA00004370"/>
    </source>
</evidence>
<evidence type="ECO:0000313" key="10">
    <source>
        <dbReference type="Proteomes" id="UP001168098"/>
    </source>
</evidence>
<feature type="transmembrane region" description="Helical" evidence="7">
    <location>
        <begin position="30"/>
        <end position="49"/>
    </location>
</feature>
<keyword evidence="3 7" id="KW-0812">Transmembrane</keyword>
<dbReference type="GO" id="GO:0016020">
    <property type="term" value="C:membrane"/>
    <property type="evidence" value="ECO:0007669"/>
    <property type="project" value="UniProtKB-SubCell"/>
</dbReference>
<keyword evidence="5 7" id="KW-1133">Transmembrane helix</keyword>
<comment type="caution">
    <text evidence="9">The sequence shown here is derived from an EMBL/GenBank/DDBJ whole genome shotgun (WGS) entry which is preliminary data.</text>
</comment>
<dbReference type="AlphaFoldDB" id="A0AA39AMI1"/>
<accession>A0AA39AMI1</accession>
<evidence type="ECO:0000259" key="8">
    <source>
        <dbReference type="Pfam" id="PF01490"/>
    </source>
</evidence>
<keyword evidence="6 7" id="KW-0472">Membrane</keyword>
<evidence type="ECO:0000256" key="6">
    <source>
        <dbReference type="ARBA" id="ARBA00023136"/>
    </source>
</evidence>
<keyword evidence="10" id="KW-1185">Reference proteome</keyword>
<reference evidence="9 10" key="1">
    <citation type="journal article" date="2023" name="BMC Biotechnol.">
        <title>Vitis rotundifolia cv Carlos genome sequencing.</title>
        <authorList>
            <person name="Huff M."/>
            <person name="Hulse-Kemp A."/>
            <person name="Scheffler B."/>
            <person name="Youngblood R."/>
            <person name="Simpson S."/>
            <person name="Babiker E."/>
            <person name="Staton M."/>
        </authorList>
    </citation>
    <scope>NUCLEOTIDE SEQUENCE [LARGE SCALE GENOMIC DNA]</scope>
    <source>
        <tissue evidence="9">Leaf</tissue>
    </source>
</reference>
<evidence type="ECO:0000256" key="3">
    <source>
        <dbReference type="ARBA" id="ARBA00022692"/>
    </source>
</evidence>
<keyword evidence="4" id="KW-0029">Amino-acid transport</keyword>
<protein>
    <recommendedName>
        <fullName evidence="8">Amino acid transporter transmembrane domain-containing protein</fullName>
    </recommendedName>
</protein>
<feature type="transmembrane region" description="Helical" evidence="7">
    <location>
        <begin position="244"/>
        <end position="261"/>
    </location>
</feature>
<feature type="transmembrane region" description="Helical" evidence="7">
    <location>
        <begin position="356"/>
        <end position="379"/>
    </location>
</feature>
<dbReference type="Pfam" id="PF01490">
    <property type="entry name" value="Aa_trans"/>
    <property type="match status" value="1"/>
</dbReference>
<dbReference type="GO" id="GO:0006865">
    <property type="term" value="P:amino acid transport"/>
    <property type="evidence" value="ECO:0007669"/>
    <property type="project" value="UniProtKB-KW"/>
</dbReference>